<keyword evidence="2" id="KW-1185">Reference proteome</keyword>
<dbReference type="KEGG" id="pseo:OM33_08405"/>
<dbReference type="AlphaFoldDB" id="A0A0A7EGT7"/>
<sequence>MNSIIVSAIKRAIRENRVDEYSQVTGVSRTRLYQLSNEASPNVTVKTAEKILEVEKHPLLNEIRKYSNAA</sequence>
<evidence type="ECO:0000313" key="2">
    <source>
        <dbReference type="Proteomes" id="UP000030341"/>
    </source>
</evidence>
<proteinExistence type="predicted"/>
<organism evidence="1 2">
    <name type="scientific">Pseudoalteromonas piratica</name>
    <dbReference type="NCBI Taxonomy" id="1348114"/>
    <lineage>
        <taxon>Bacteria</taxon>
        <taxon>Pseudomonadati</taxon>
        <taxon>Pseudomonadota</taxon>
        <taxon>Gammaproteobacteria</taxon>
        <taxon>Alteromonadales</taxon>
        <taxon>Pseudoalteromonadaceae</taxon>
        <taxon>Pseudoalteromonas</taxon>
    </lineage>
</organism>
<accession>A0A0A7EGT7</accession>
<evidence type="ECO:0000313" key="1">
    <source>
        <dbReference type="EMBL" id="AIY65177.1"/>
    </source>
</evidence>
<dbReference type="HOGENOM" id="CLU_2754913_0_0_6"/>
<dbReference type="Proteomes" id="UP000030341">
    <property type="component" value="Chromosome 1"/>
</dbReference>
<evidence type="ECO:0008006" key="3">
    <source>
        <dbReference type="Google" id="ProtNLM"/>
    </source>
</evidence>
<protein>
    <recommendedName>
        <fullName evidence="3">HTH cro/C1-type domain-containing protein</fullName>
    </recommendedName>
</protein>
<name>A0A0A7EGT7_9GAMM</name>
<dbReference type="EMBL" id="CP009888">
    <property type="protein sequence ID" value="AIY65177.1"/>
    <property type="molecule type" value="Genomic_DNA"/>
</dbReference>
<gene>
    <name evidence="1" type="ORF">OM33_08405</name>
</gene>
<dbReference type="RefSeq" id="WP_038640819.1">
    <property type="nucleotide sequence ID" value="NZ_CP009888.1"/>
</dbReference>
<reference evidence="1 2" key="1">
    <citation type="submission" date="2014-11" db="EMBL/GenBank/DDBJ databases">
        <title>Complete Genome Sequence of Pseudoalteromonas sp. Strain OCN003 Isolated from Kaneohe Bay, Oahu, Hawaii.</title>
        <authorList>
            <person name="Beurmann S."/>
            <person name="Videau P."/>
            <person name="Ushijima B."/>
            <person name="Smith A.M."/>
            <person name="Aeby G.S."/>
            <person name="Callahan S.M."/>
            <person name="Belcaid M."/>
        </authorList>
    </citation>
    <scope>NUCLEOTIDE SEQUENCE [LARGE SCALE GENOMIC DNA]</scope>
    <source>
        <strain evidence="1 2">OCN003</strain>
    </source>
</reference>